<protein>
    <submittedName>
        <fullName evidence="2">Uncharacterized protein</fullName>
    </submittedName>
</protein>
<name>A0ABY4QZC7_9ACTN</name>
<gene>
    <name evidence="2" type="ORF">M6D93_01915</name>
</gene>
<reference evidence="2" key="1">
    <citation type="journal article" date="2018" name="Int. J. Syst. Evol. Microbiol.">
        <title>Jatrophihabitans telluris sp. nov., isolated from sediment soil of lava forest wetlands and the emended description of the genus Jatrophihabitans.</title>
        <authorList>
            <person name="Lee K.C."/>
            <person name="Suh M.K."/>
            <person name="Eom M.K."/>
            <person name="Kim K.K."/>
            <person name="Kim J.S."/>
            <person name="Kim D.S."/>
            <person name="Ko S.H."/>
            <person name="Shin Y.K."/>
            <person name="Lee J.S."/>
        </authorList>
    </citation>
    <scope>NUCLEOTIDE SEQUENCE</scope>
    <source>
        <strain evidence="2">N237</strain>
    </source>
</reference>
<evidence type="ECO:0000313" key="3">
    <source>
        <dbReference type="Proteomes" id="UP001056336"/>
    </source>
</evidence>
<sequence length="185" mass="19225">MNRRIAAGTIGVALGGALVLGAAPAGAATVGSAAPAPSAKAAACDKAAWQGVVQGRPTQFKAGARGGDYIWHDSSGFHLRVTHAGDRKAVYSGAITANAPMRLERIKLEGKDSVALSADHKLIRFSFADYGHIDGINFHTDCASAVTFSKLAVGKSKLPASRVYLGAKRVHPHATPFTVHRRTAS</sequence>
<feature type="signal peptide" evidence="1">
    <location>
        <begin position="1"/>
        <end position="27"/>
    </location>
</feature>
<dbReference type="EMBL" id="CP097332">
    <property type="protein sequence ID" value="UQX88769.1"/>
    <property type="molecule type" value="Genomic_DNA"/>
</dbReference>
<proteinExistence type="predicted"/>
<evidence type="ECO:0000256" key="1">
    <source>
        <dbReference type="SAM" id="SignalP"/>
    </source>
</evidence>
<reference evidence="2" key="2">
    <citation type="submission" date="2022-05" db="EMBL/GenBank/DDBJ databases">
        <authorList>
            <person name="Kim J.-S."/>
            <person name="Lee K."/>
            <person name="Suh M."/>
            <person name="Eom M."/>
            <person name="Kim J.-S."/>
            <person name="Kim D.-S."/>
            <person name="Ko S.-H."/>
            <person name="Shin Y."/>
            <person name="Lee J.-S."/>
        </authorList>
    </citation>
    <scope>NUCLEOTIDE SEQUENCE</scope>
    <source>
        <strain evidence="2">N237</strain>
    </source>
</reference>
<keyword evidence="1" id="KW-0732">Signal</keyword>
<dbReference type="Proteomes" id="UP001056336">
    <property type="component" value="Chromosome"/>
</dbReference>
<feature type="chain" id="PRO_5045267720" evidence="1">
    <location>
        <begin position="28"/>
        <end position="185"/>
    </location>
</feature>
<dbReference type="RefSeq" id="WP_249772487.1">
    <property type="nucleotide sequence ID" value="NZ_CP097332.1"/>
</dbReference>
<accession>A0ABY4QZC7</accession>
<evidence type="ECO:0000313" key="2">
    <source>
        <dbReference type="EMBL" id="UQX88769.1"/>
    </source>
</evidence>
<organism evidence="2 3">
    <name type="scientific">Jatrophihabitans telluris</name>
    <dbReference type="NCBI Taxonomy" id="2038343"/>
    <lineage>
        <taxon>Bacteria</taxon>
        <taxon>Bacillati</taxon>
        <taxon>Actinomycetota</taxon>
        <taxon>Actinomycetes</taxon>
        <taxon>Jatrophihabitantales</taxon>
        <taxon>Jatrophihabitantaceae</taxon>
        <taxon>Jatrophihabitans</taxon>
    </lineage>
</organism>
<keyword evidence="3" id="KW-1185">Reference proteome</keyword>